<feature type="transmembrane region" description="Helical" evidence="1">
    <location>
        <begin position="12"/>
        <end position="29"/>
    </location>
</feature>
<dbReference type="InterPro" id="IPR021309">
    <property type="entry name" value="YgaP-like_TM"/>
</dbReference>
<accession>A0A6J6QJ66</accession>
<protein>
    <submittedName>
        <fullName evidence="3">Unannotated protein</fullName>
    </submittedName>
</protein>
<feature type="domain" description="Inner membrane protein YgaP-like transmembrane" evidence="2">
    <location>
        <begin position="1"/>
        <end position="66"/>
    </location>
</feature>
<evidence type="ECO:0000256" key="1">
    <source>
        <dbReference type="SAM" id="Phobius"/>
    </source>
</evidence>
<reference evidence="3" key="1">
    <citation type="submission" date="2020-05" db="EMBL/GenBank/DDBJ databases">
        <authorList>
            <person name="Chiriac C."/>
            <person name="Salcher M."/>
            <person name="Ghai R."/>
            <person name="Kavagutti S V."/>
        </authorList>
    </citation>
    <scope>NUCLEOTIDE SEQUENCE</scope>
</reference>
<keyword evidence="1" id="KW-0812">Transmembrane</keyword>
<keyword evidence="1" id="KW-1133">Transmembrane helix</keyword>
<organism evidence="3">
    <name type="scientific">freshwater metagenome</name>
    <dbReference type="NCBI Taxonomy" id="449393"/>
    <lineage>
        <taxon>unclassified sequences</taxon>
        <taxon>metagenomes</taxon>
        <taxon>ecological metagenomes</taxon>
    </lineage>
</organism>
<keyword evidence="1" id="KW-0472">Membrane</keyword>
<sequence length="74" mass="7794">MKNMAGFDRLLRTFLVAPILIVLAFVVGAGSVLGIIFFVLAAVMVATSLVSFCPLYRLIGVSTCKTGRRGGMAA</sequence>
<dbReference type="EMBL" id="CAEZXP010000011">
    <property type="protein sequence ID" value="CAB4710756.1"/>
    <property type="molecule type" value="Genomic_DNA"/>
</dbReference>
<gene>
    <name evidence="3" type="ORF">UFOPK2399_01982</name>
</gene>
<feature type="transmembrane region" description="Helical" evidence="1">
    <location>
        <begin position="35"/>
        <end position="59"/>
    </location>
</feature>
<proteinExistence type="predicted"/>
<evidence type="ECO:0000313" key="3">
    <source>
        <dbReference type="EMBL" id="CAB4710756.1"/>
    </source>
</evidence>
<evidence type="ECO:0000259" key="2">
    <source>
        <dbReference type="Pfam" id="PF11127"/>
    </source>
</evidence>
<dbReference type="AlphaFoldDB" id="A0A6J6QJ66"/>
<dbReference type="Pfam" id="PF11127">
    <property type="entry name" value="YgaP-like_TM"/>
    <property type="match status" value="1"/>
</dbReference>
<name>A0A6J6QJ66_9ZZZZ</name>